<keyword evidence="2" id="KW-1185">Reference proteome</keyword>
<dbReference type="InParanoid" id="A0A166B6K8"/>
<dbReference type="AlphaFoldDB" id="A0A166B6K8"/>
<gene>
    <name evidence="1" type="ORF">EXIGLDRAFT_728331</name>
</gene>
<protein>
    <submittedName>
        <fullName evidence="1">Uncharacterized protein</fullName>
    </submittedName>
</protein>
<accession>A0A166B6K8</accession>
<dbReference type="Proteomes" id="UP000077266">
    <property type="component" value="Unassembled WGS sequence"/>
</dbReference>
<sequence>MRRRHAARAPQRSSAARLPPELLLSIFSQLQQPNVPQIDHDVVAAHDFVSTVAAVPLVCAGWREAGYEALYRFVDLTFKDERSCTRFVKSLVKNPRLGSLVHGVALPRYDMPVYGRPSTHRGLVGWIGGGGGPTMDADRVHSEIIARCKPLEQIHFPADHTTRDIVDSGALISLHSARVGFSSPTASTPNVCRIPVVPHLRHVTSLAIALNDPADASRVYFLMGTENLVPPRLSSLSTLHLANLVMPVAQWTSLLSSLRNSLKQLIVHSFMLALSQGDGRDLLLPEDLLPVAGTLEHLEVGTVLRSPGALQVMPRLRQLSAFVAFPTVLPPPRSLPRVLQYFRIVDDRRGGTASWAWPIARFVHALLHDVERPLNLERLEIETVVTDWTQLRLWHIIAFCLHEMCSAADVVLSIDLRGA</sequence>
<dbReference type="EMBL" id="KV425920">
    <property type="protein sequence ID" value="KZV98309.1"/>
    <property type="molecule type" value="Genomic_DNA"/>
</dbReference>
<dbReference type="OrthoDB" id="3138305at2759"/>
<evidence type="ECO:0000313" key="2">
    <source>
        <dbReference type="Proteomes" id="UP000077266"/>
    </source>
</evidence>
<reference evidence="1 2" key="1">
    <citation type="journal article" date="2016" name="Mol. Biol. Evol.">
        <title>Comparative Genomics of Early-Diverging Mushroom-Forming Fungi Provides Insights into the Origins of Lignocellulose Decay Capabilities.</title>
        <authorList>
            <person name="Nagy L.G."/>
            <person name="Riley R."/>
            <person name="Tritt A."/>
            <person name="Adam C."/>
            <person name="Daum C."/>
            <person name="Floudas D."/>
            <person name="Sun H."/>
            <person name="Yadav J.S."/>
            <person name="Pangilinan J."/>
            <person name="Larsson K.H."/>
            <person name="Matsuura K."/>
            <person name="Barry K."/>
            <person name="Labutti K."/>
            <person name="Kuo R."/>
            <person name="Ohm R.A."/>
            <person name="Bhattacharya S.S."/>
            <person name="Shirouzu T."/>
            <person name="Yoshinaga Y."/>
            <person name="Martin F.M."/>
            <person name="Grigoriev I.V."/>
            <person name="Hibbett D.S."/>
        </authorList>
    </citation>
    <scope>NUCLEOTIDE SEQUENCE [LARGE SCALE GENOMIC DNA]</scope>
    <source>
        <strain evidence="1 2">HHB12029</strain>
    </source>
</reference>
<organism evidence="1 2">
    <name type="scientific">Exidia glandulosa HHB12029</name>
    <dbReference type="NCBI Taxonomy" id="1314781"/>
    <lineage>
        <taxon>Eukaryota</taxon>
        <taxon>Fungi</taxon>
        <taxon>Dikarya</taxon>
        <taxon>Basidiomycota</taxon>
        <taxon>Agaricomycotina</taxon>
        <taxon>Agaricomycetes</taxon>
        <taxon>Auriculariales</taxon>
        <taxon>Exidiaceae</taxon>
        <taxon>Exidia</taxon>
    </lineage>
</organism>
<name>A0A166B6K8_EXIGL</name>
<proteinExistence type="predicted"/>
<evidence type="ECO:0000313" key="1">
    <source>
        <dbReference type="EMBL" id="KZV98309.1"/>
    </source>
</evidence>